<keyword evidence="5 10" id="KW-0658">Purine biosynthesis</keyword>
<protein>
    <recommendedName>
        <fullName evidence="2 10">Phosphoribosylamine--glycine ligase</fullName>
        <ecNumber evidence="2 10">6.3.4.13</ecNumber>
    </recommendedName>
    <alternativeName>
        <fullName evidence="10">GARS</fullName>
    </alternativeName>
    <alternativeName>
        <fullName evidence="8 10">Glycinamide ribonucleotide synthetase</fullName>
    </alternativeName>
    <alternativeName>
        <fullName evidence="9 10">Phosphoribosylglycinamide synthetase</fullName>
    </alternativeName>
</protein>
<dbReference type="EMBL" id="WVHS01000001">
    <property type="protein sequence ID" value="MXV14457.1"/>
    <property type="molecule type" value="Genomic_DNA"/>
</dbReference>
<dbReference type="SMART" id="SM01209">
    <property type="entry name" value="GARS_A"/>
    <property type="match status" value="1"/>
</dbReference>
<keyword evidence="14" id="KW-1185">Reference proteome</keyword>
<dbReference type="InterPro" id="IPR020560">
    <property type="entry name" value="PRibGlycinamide_synth_C-dom"/>
</dbReference>
<dbReference type="GO" id="GO:0004637">
    <property type="term" value="F:phosphoribosylamine-glycine ligase activity"/>
    <property type="evidence" value="ECO:0007669"/>
    <property type="project" value="UniProtKB-UniRule"/>
</dbReference>
<dbReference type="UniPathway" id="UPA00074">
    <property type="reaction ID" value="UER00125"/>
</dbReference>
<dbReference type="InterPro" id="IPR011761">
    <property type="entry name" value="ATP-grasp"/>
</dbReference>
<accession>A0A7K1XUH4</accession>
<evidence type="ECO:0000256" key="8">
    <source>
        <dbReference type="ARBA" id="ARBA00042242"/>
    </source>
</evidence>
<dbReference type="Pfam" id="PF02843">
    <property type="entry name" value="GARS_C"/>
    <property type="match status" value="1"/>
</dbReference>
<evidence type="ECO:0000256" key="2">
    <source>
        <dbReference type="ARBA" id="ARBA00013255"/>
    </source>
</evidence>
<evidence type="ECO:0000313" key="13">
    <source>
        <dbReference type="EMBL" id="MXV14457.1"/>
    </source>
</evidence>
<evidence type="ECO:0000256" key="5">
    <source>
        <dbReference type="ARBA" id="ARBA00022755"/>
    </source>
</evidence>
<comment type="catalytic activity">
    <reaction evidence="10">
        <text>5-phospho-beta-D-ribosylamine + glycine + ATP = N(1)-(5-phospho-beta-D-ribosyl)glycinamide + ADP + phosphate + H(+)</text>
        <dbReference type="Rhea" id="RHEA:17453"/>
        <dbReference type="ChEBI" id="CHEBI:15378"/>
        <dbReference type="ChEBI" id="CHEBI:30616"/>
        <dbReference type="ChEBI" id="CHEBI:43474"/>
        <dbReference type="ChEBI" id="CHEBI:57305"/>
        <dbReference type="ChEBI" id="CHEBI:58681"/>
        <dbReference type="ChEBI" id="CHEBI:143788"/>
        <dbReference type="ChEBI" id="CHEBI:456216"/>
        <dbReference type="EC" id="6.3.4.13"/>
    </reaction>
</comment>
<dbReference type="GO" id="GO:0009113">
    <property type="term" value="P:purine nucleobase biosynthetic process"/>
    <property type="evidence" value="ECO:0007669"/>
    <property type="project" value="InterPro"/>
</dbReference>
<dbReference type="SUPFAM" id="SSF51246">
    <property type="entry name" value="Rudiment single hybrid motif"/>
    <property type="match status" value="1"/>
</dbReference>
<keyword evidence="6 11" id="KW-0067">ATP-binding</keyword>
<keyword evidence="4 11" id="KW-0547">Nucleotide-binding</keyword>
<evidence type="ECO:0000256" key="9">
    <source>
        <dbReference type="ARBA" id="ARBA00042864"/>
    </source>
</evidence>
<dbReference type="InterPro" id="IPR011054">
    <property type="entry name" value="Rudment_hybrid_motif"/>
</dbReference>
<dbReference type="InterPro" id="IPR016185">
    <property type="entry name" value="PreATP-grasp_dom_sf"/>
</dbReference>
<dbReference type="GO" id="GO:0005524">
    <property type="term" value="F:ATP binding"/>
    <property type="evidence" value="ECO:0007669"/>
    <property type="project" value="UniProtKB-UniRule"/>
</dbReference>
<proteinExistence type="inferred from homology"/>
<keyword evidence="3 10" id="KW-0436">Ligase</keyword>
<dbReference type="EC" id="6.3.4.13" evidence="2 10"/>
<evidence type="ECO:0000256" key="3">
    <source>
        <dbReference type="ARBA" id="ARBA00022598"/>
    </source>
</evidence>
<evidence type="ECO:0000256" key="4">
    <source>
        <dbReference type="ARBA" id="ARBA00022741"/>
    </source>
</evidence>
<dbReference type="PANTHER" id="PTHR43472">
    <property type="entry name" value="PHOSPHORIBOSYLAMINE--GLYCINE LIGASE"/>
    <property type="match status" value="1"/>
</dbReference>
<dbReference type="SUPFAM" id="SSF56059">
    <property type="entry name" value="Glutathione synthetase ATP-binding domain-like"/>
    <property type="match status" value="1"/>
</dbReference>
<feature type="domain" description="ATP-grasp" evidence="12">
    <location>
        <begin position="111"/>
        <end position="319"/>
    </location>
</feature>
<dbReference type="InterPro" id="IPR013815">
    <property type="entry name" value="ATP_grasp_subdomain_1"/>
</dbReference>
<comment type="caution">
    <text evidence="13">The sequence shown here is derived from an EMBL/GenBank/DDBJ whole genome shotgun (WGS) entry which is preliminary data.</text>
</comment>
<evidence type="ECO:0000313" key="14">
    <source>
        <dbReference type="Proteomes" id="UP000451233"/>
    </source>
</evidence>
<gene>
    <name evidence="10 13" type="primary">purD</name>
    <name evidence="13" type="ORF">GS398_04040</name>
</gene>
<evidence type="ECO:0000256" key="6">
    <source>
        <dbReference type="ARBA" id="ARBA00022840"/>
    </source>
</evidence>
<dbReference type="NCBIfam" id="TIGR00877">
    <property type="entry name" value="purD"/>
    <property type="match status" value="1"/>
</dbReference>
<dbReference type="InterPro" id="IPR000115">
    <property type="entry name" value="PRibGlycinamide_synth"/>
</dbReference>
<dbReference type="SUPFAM" id="SSF52440">
    <property type="entry name" value="PreATP-grasp domain"/>
    <property type="match status" value="1"/>
</dbReference>
<comment type="similarity">
    <text evidence="7 10">Belongs to the GARS family.</text>
</comment>
<dbReference type="Proteomes" id="UP000451233">
    <property type="component" value="Unassembled WGS sequence"/>
</dbReference>
<evidence type="ECO:0000256" key="7">
    <source>
        <dbReference type="ARBA" id="ARBA00038345"/>
    </source>
</evidence>
<comment type="pathway">
    <text evidence="1 10">Purine metabolism; IMP biosynthesis via de novo pathway; N(1)-(5-phospho-D-ribosyl)glycinamide from 5-phospho-alpha-D-ribose 1-diphosphate: step 2/2.</text>
</comment>
<dbReference type="Gene3D" id="3.40.50.20">
    <property type="match status" value="1"/>
</dbReference>
<dbReference type="PROSITE" id="PS50975">
    <property type="entry name" value="ATP_GRASP"/>
    <property type="match status" value="1"/>
</dbReference>
<sequence length="424" mass="45660">MNILILGSGGRESAFAWKLAQSDQVTNLFIAPGNAGTAVFGTNVAISPTDFIALGRFALDNRVNMVVVGPEEPLVKGVHDFFLDQPELRHIPVIGPQKEAAQLEGSKDYSKRFMVRHGIPTAASASFTESTLQDGLAYLDRHPLPVVLKADGLAAGKGVLICETTEDAKIELRAMLQDAKFGEAGKTVVIEEFLKGIELSVFVLTDGKNYKILPAAKDYKRIGEGDTGLNTGGMGAISPVPFAGPEFLEKVERKIVIPTMQGLAKENIPYKGFIFIGLMNVNGEPYVIEYNVRMGDPETESVLPRIVNDLAELFKAVAGGTLDQVDLVISPKTAVTIMIVAGGYPGEYLKGKVITGVENLRHSNAFYAGATLENGEVKTSGGRVLAITSLQDTLFDAVQKATADAGRIYFDARYFRTDIGFDLL</sequence>
<reference evidence="13 14" key="1">
    <citation type="submission" date="2019-11" db="EMBL/GenBank/DDBJ databases">
        <title>Pedobacter sp. HMF7056 Genome sequencing and assembly.</title>
        <authorList>
            <person name="Kang H."/>
            <person name="Kim H."/>
            <person name="Joh K."/>
        </authorList>
    </citation>
    <scope>NUCLEOTIDE SEQUENCE [LARGE SCALE GENOMIC DNA]</scope>
    <source>
        <strain evidence="13 14">HMF7056</strain>
    </source>
</reference>
<dbReference type="GO" id="GO:0046872">
    <property type="term" value="F:metal ion binding"/>
    <property type="evidence" value="ECO:0007669"/>
    <property type="project" value="InterPro"/>
</dbReference>
<dbReference type="Gene3D" id="3.30.1490.20">
    <property type="entry name" value="ATP-grasp fold, A domain"/>
    <property type="match status" value="1"/>
</dbReference>
<dbReference type="SMART" id="SM01210">
    <property type="entry name" value="GARS_C"/>
    <property type="match status" value="1"/>
</dbReference>
<dbReference type="RefSeq" id="WP_160905430.1">
    <property type="nucleotide sequence ID" value="NZ_WVHS01000001.1"/>
</dbReference>
<dbReference type="AlphaFoldDB" id="A0A7K1XUH4"/>
<dbReference type="InterPro" id="IPR037123">
    <property type="entry name" value="PRibGlycinamide_synth_C_sf"/>
</dbReference>
<dbReference type="Gene3D" id="3.30.470.20">
    <property type="entry name" value="ATP-grasp fold, B domain"/>
    <property type="match status" value="1"/>
</dbReference>
<dbReference type="PANTHER" id="PTHR43472:SF1">
    <property type="entry name" value="PHOSPHORIBOSYLAMINE--GLYCINE LIGASE, CHLOROPLASTIC"/>
    <property type="match status" value="1"/>
</dbReference>
<dbReference type="InterPro" id="IPR020561">
    <property type="entry name" value="PRibGlycinamid_synth_ATP-grasp"/>
</dbReference>
<evidence type="ECO:0000256" key="10">
    <source>
        <dbReference type="HAMAP-Rule" id="MF_00138"/>
    </source>
</evidence>
<dbReference type="HAMAP" id="MF_00138">
    <property type="entry name" value="GARS"/>
    <property type="match status" value="1"/>
</dbReference>
<evidence type="ECO:0000256" key="1">
    <source>
        <dbReference type="ARBA" id="ARBA00005174"/>
    </source>
</evidence>
<organism evidence="13 14">
    <name type="scientific">Hufsiella ginkgonis</name>
    <dbReference type="NCBI Taxonomy" id="2695274"/>
    <lineage>
        <taxon>Bacteria</taxon>
        <taxon>Pseudomonadati</taxon>
        <taxon>Bacteroidota</taxon>
        <taxon>Sphingobacteriia</taxon>
        <taxon>Sphingobacteriales</taxon>
        <taxon>Sphingobacteriaceae</taxon>
        <taxon>Hufsiella</taxon>
    </lineage>
</organism>
<dbReference type="GO" id="GO:0006189">
    <property type="term" value="P:'de novo' IMP biosynthetic process"/>
    <property type="evidence" value="ECO:0007669"/>
    <property type="project" value="UniProtKB-UniRule"/>
</dbReference>
<dbReference type="Pfam" id="PF02844">
    <property type="entry name" value="GARS_N"/>
    <property type="match status" value="1"/>
</dbReference>
<evidence type="ECO:0000259" key="12">
    <source>
        <dbReference type="PROSITE" id="PS50975"/>
    </source>
</evidence>
<dbReference type="Pfam" id="PF01071">
    <property type="entry name" value="GARS_A"/>
    <property type="match status" value="1"/>
</dbReference>
<evidence type="ECO:0000256" key="11">
    <source>
        <dbReference type="PROSITE-ProRule" id="PRU00409"/>
    </source>
</evidence>
<name>A0A7K1XUH4_9SPHI</name>
<dbReference type="Gene3D" id="3.90.600.10">
    <property type="entry name" value="Phosphoribosylglycinamide synthetase, C-terminal domain"/>
    <property type="match status" value="1"/>
</dbReference>
<dbReference type="InterPro" id="IPR020562">
    <property type="entry name" value="PRibGlycinamide_synth_N"/>
</dbReference>